<reference evidence="2" key="1">
    <citation type="submission" date="2017-04" db="EMBL/GenBank/DDBJ databases">
        <title>Genome evolution of the luminous symbionts of deep sea anglerfish.</title>
        <authorList>
            <person name="Hendry T.A."/>
        </authorList>
    </citation>
    <scope>NUCLEOTIDE SEQUENCE [LARGE SCALE GENOMIC DNA]</scope>
</reference>
<evidence type="ECO:0000313" key="2">
    <source>
        <dbReference type="Proteomes" id="UP000218160"/>
    </source>
</evidence>
<evidence type="ECO:0000313" key="1">
    <source>
        <dbReference type="EMBL" id="ATF09917.1"/>
    </source>
</evidence>
<evidence type="ECO:0008006" key="3">
    <source>
        <dbReference type="Google" id="ProtNLM"/>
    </source>
</evidence>
<dbReference type="EMBL" id="CP020660">
    <property type="protein sequence ID" value="ATF09917.1"/>
    <property type="molecule type" value="Genomic_DNA"/>
</dbReference>
<accession>A0A291BAA6</accession>
<gene>
    <name evidence="1" type="ORF">BTN50_1441</name>
</gene>
<protein>
    <recommendedName>
        <fullName evidence="3">Mobile element protein</fullName>
    </recommendedName>
</protein>
<dbReference type="AlphaFoldDB" id="A0A291BAA6"/>
<keyword evidence="2" id="KW-1185">Reference proteome</keyword>
<sequence length="49" mass="5723">MEAFVYSVTLDITMSLMIKCIFPMSLKNLQRLVNFIFKFTQLPLSCMSK</sequence>
<dbReference type="KEGG" id="elux:BTN50_1441"/>
<name>A0A291BAA6_9GAMM</name>
<organism evidence="1 2">
    <name type="scientific">Candidatus Enterovibrio altilux</name>
    <dbReference type="NCBI Taxonomy" id="1927128"/>
    <lineage>
        <taxon>Bacteria</taxon>
        <taxon>Pseudomonadati</taxon>
        <taxon>Pseudomonadota</taxon>
        <taxon>Gammaproteobacteria</taxon>
        <taxon>Vibrionales</taxon>
        <taxon>Vibrionaceae</taxon>
        <taxon>Enterovibrio</taxon>
    </lineage>
</organism>
<proteinExistence type="predicted"/>
<dbReference type="Proteomes" id="UP000218160">
    <property type="component" value="Chromosome 1"/>
</dbReference>